<evidence type="ECO:0000313" key="2">
    <source>
        <dbReference type="EMBL" id="CAB4577548.1"/>
    </source>
</evidence>
<accession>A0A6J6EXZ5</accession>
<sequence>MDTPRKTLETILAELSSAEFSMLASSSQNLPPRVVVLPRNNMASHGVQYTVDHTERGIVSDHATPQPMQRMALKSNIPAIRAFKDARTARIKSIGEKSQSAFSVGGPANETSMGRGTPFNADWL</sequence>
<name>A0A6J6EXZ5_9ZZZZ</name>
<protein>
    <submittedName>
        <fullName evidence="2">Unannotated protein</fullName>
    </submittedName>
</protein>
<dbReference type="EMBL" id="CAEZTT010000068">
    <property type="protein sequence ID" value="CAB4577548.1"/>
    <property type="molecule type" value="Genomic_DNA"/>
</dbReference>
<reference evidence="2" key="1">
    <citation type="submission" date="2020-05" db="EMBL/GenBank/DDBJ databases">
        <authorList>
            <person name="Chiriac C."/>
            <person name="Salcher M."/>
            <person name="Ghai R."/>
            <person name="Kavagutti S V."/>
        </authorList>
    </citation>
    <scope>NUCLEOTIDE SEQUENCE</scope>
</reference>
<dbReference type="AlphaFoldDB" id="A0A6J6EXZ5"/>
<evidence type="ECO:0000256" key="1">
    <source>
        <dbReference type="SAM" id="MobiDB-lite"/>
    </source>
</evidence>
<gene>
    <name evidence="2" type="ORF">UFOPK1726_00666</name>
</gene>
<proteinExistence type="predicted"/>
<organism evidence="2">
    <name type="scientific">freshwater metagenome</name>
    <dbReference type="NCBI Taxonomy" id="449393"/>
    <lineage>
        <taxon>unclassified sequences</taxon>
        <taxon>metagenomes</taxon>
        <taxon>ecological metagenomes</taxon>
    </lineage>
</organism>
<feature type="region of interest" description="Disordered" evidence="1">
    <location>
        <begin position="96"/>
        <end position="124"/>
    </location>
</feature>